<proteinExistence type="predicted"/>
<organism evidence="1 2">
    <name type="scientific">Solanum commersonii</name>
    <name type="common">Commerson's wild potato</name>
    <name type="synonym">Commerson's nightshade</name>
    <dbReference type="NCBI Taxonomy" id="4109"/>
    <lineage>
        <taxon>Eukaryota</taxon>
        <taxon>Viridiplantae</taxon>
        <taxon>Streptophyta</taxon>
        <taxon>Embryophyta</taxon>
        <taxon>Tracheophyta</taxon>
        <taxon>Spermatophyta</taxon>
        <taxon>Magnoliopsida</taxon>
        <taxon>eudicotyledons</taxon>
        <taxon>Gunneridae</taxon>
        <taxon>Pentapetalae</taxon>
        <taxon>asterids</taxon>
        <taxon>lamiids</taxon>
        <taxon>Solanales</taxon>
        <taxon>Solanaceae</taxon>
        <taxon>Solanoideae</taxon>
        <taxon>Solaneae</taxon>
        <taxon>Solanum</taxon>
    </lineage>
</organism>
<dbReference type="Proteomes" id="UP000824120">
    <property type="component" value="Chromosome 6"/>
</dbReference>
<name>A0A9J5YKB5_SOLCO</name>
<accession>A0A9J5YKB5</accession>
<protein>
    <submittedName>
        <fullName evidence="1">Uncharacterized protein</fullName>
    </submittedName>
</protein>
<sequence>MADRHQLEGNQVDYAKEYTGTLRKRPRVQWLKSGDKNTKYFHRIATAHKRLDSTDTSGDDGTTISDPDSIKLKIQNYYQTLYKGTMTWRPDLNLQRSKGIIREEQEWL</sequence>
<gene>
    <name evidence="1" type="ORF">H5410_031490</name>
</gene>
<dbReference type="OrthoDB" id="1305336at2759"/>
<keyword evidence="2" id="KW-1185">Reference proteome</keyword>
<reference evidence="1 2" key="1">
    <citation type="submission" date="2020-09" db="EMBL/GenBank/DDBJ databases">
        <title>De no assembly of potato wild relative species, Solanum commersonii.</title>
        <authorList>
            <person name="Cho K."/>
        </authorList>
    </citation>
    <scope>NUCLEOTIDE SEQUENCE [LARGE SCALE GENOMIC DNA]</scope>
    <source>
        <strain evidence="1">LZ3.2</strain>
        <tissue evidence="1">Leaf</tissue>
    </source>
</reference>
<evidence type="ECO:0000313" key="2">
    <source>
        <dbReference type="Proteomes" id="UP000824120"/>
    </source>
</evidence>
<dbReference type="AlphaFoldDB" id="A0A9J5YKB5"/>
<dbReference type="EMBL" id="JACXVP010000006">
    <property type="protein sequence ID" value="KAG5600120.1"/>
    <property type="molecule type" value="Genomic_DNA"/>
</dbReference>
<comment type="caution">
    <text evidence="1">The sequence shown here is derived from an EMBL/GenBank/DDBJ whole genome shotgun (WGS) entry which is preliminary data.</text>
</comment>
<evidence type="ECO:0000313" key="1">
    <source>
        <dbReference type="EMBL" id="KAG5600120.1"/>
    </source>
</evidence>